<proteinExistence type="predicted"/>
<evidence type="ECO:0000256" key="1">
    <source>
        <dbReference type="SAM" id="SignalP"/>
    </source>
</evidence>
<keyword evidence="3" id="KW-1185">Reference proteome</keyword>
<evidence type="ECO:0008006" key="4">
    <source>
        <dbReference type="Google" id="ProtNLM"/>
    </source>
</evidence>
<feature type="chain" id="PRO_5013004763" description="Granulins domain-containing protein" evidence="1">
    <location>
        <begin position="19"/>
        <end position="157"/>
    </location>
</feature>
<name>A0A1X2GX80_9FUNG</name>
<reference evidence="2 3" key="1">
    <citation type="submission" date="2016-07" db="EMBL/GenBank/DDBJ databases">
        <title>Pervasive Adenine N6-methylation of Active Genes in Fungi.</title>
        <authorList>
            <consortium name="DOE Joint Genome Institute"/>
            <person name="Mondo S.J."/>
            <person name="Dannebaum R.O."/>
            <person name="Kuo R.C."/>
            <person name="Labutti K."/>
            <person name="Haridas S."/>
            <person name="Kuo A."/>
            <person name="Salamov A."/>
            <person name="Ahrendt S.R."/>
            <person name="Lipzen A."/>
            <person name="Sullivan W."/>
            <person name="Andreopoulos W.B."/>
            <person name="Clum A."/>
            <person name="Lindquist E."/>
            <person name="Daum C."/>
            <person name="Ramamoorthy G.K."/>
            <person name="Gryganskyi A."/>
            <person name="Culley D."/>
            <person name="Magnuson J.K."/>
            <person name="James T.Y."/>
            <person name="O'Malley M.A."/>
            <person name="Stajich J.E."/>
            <person name="Spatafora J.W."/>
            <person name="Visel A."/>
            <person name="Grigoriev I.V."/>
        </authorList>
    </citation>
    <scope>NUCLEOTIDE SEQUENCE [LARGE SCALE GENOMIC DNA]</scope>
    <source>
        <strain evidence="2 3">NRRL 3301</strain>
    </source>
</reference>
<evidence type="ECO:0000313" key="3">
    <source>
        <dbReference type="Proteomes" id="UP000242146"/>
    </source>
</evidence>
<organism evidence="2 3">
    <name type="scientific">Hesseltinella vesiculosa</name>
    <dbReference type="NCBI Taxonomy" id="101127"/>
    <lineage>
        <taxon>Eukaryota</taxon>
        <taxon>Fungi</taxon>
        <taxon>Fungi incertae sedis</taxon>
        <taxon>Mucoromycota</taxon>
        <taxon>Mucoromycotina</taxon>
        <taxon>Mucoromycetes</taxon>
        <taxon>Mucorales</taxon>
        <taxon>Cunninghamellaceae</taxon>
        <taxon>Hesseltinella</taxon>
    </lineage>
</organism>
<accession>A0A1X2GX80</accession>
<dbReference type="PROSITE" id="PS51257">
    <property type="entry name" value="PROKAR_LIPOPROTEIN"/>
    <property type="match status" value="1"/>
</dbReference>
<dbReference type="EMBL" id="MCGT01000001">
    <property type="protein sequence ID" value="ORX62699.1"/>
    <property type="molecule type" value="Genomic_DNA"/>
</dbReference>
<dbReference type="AlphaFoldDB" id="A0A1X2GX80"/>
<comment type="caution">
    <text evidence="2">The sequence shown here is derived from an EMBL/GenBank/DDBJ whole genome shotgun (WGS) entry which is preliminary data.</text>
</comment>
<sequence>MHKSTLLSLFMLVVTISCQQIVPGVDSSPPPGVMLVRDDLIKRLTCTEYPVNCGSFCCWAGWSCGLTGCCQPGTTPCNDNCCLSGSVCQFGSCVIPQPSTTAVTTKTTTVVWTVTASPSAQSTMRVSSGASDTLTSTVNLVLPAVIAFSILVHTLHI</sequence>
<gene>
    <name evidence="2" type="ORF">DM01DRAFT_1330824</name>
</gene>
<feature type="signal peptide" evidence="1">
    <location>
        <begin position="1"/>
        <end position="18"/>
    </location>
</feature>
<dbReference type="Proteomes" id="UP000242146">
    <property type="component" value="Unassembled WGS sequence"/>
</dbReference>
<keyword evidence="1" id="KW-0732">Signal</keyword>
<evidence type="ECO:0000313" key="2">
    <source>
        <dbReference type="EMBL" id="ORX62699.1"/>
    </source>
</evidence>
<protein>
    <recommendedName>
        <fullName evidence="4">Granulins domain-containing protein</fullName>
    </recommendedName>
</protein>